<keyword evidence="3" id="KW-1185">Reference proteome</keyword>
<accession>A0ABS9K1L2</accession>
<name>A0ABS9K1L2_9RHOO</name>
<reference evidence="2" key="1">
    <citation type="submission" date="2022-01" db="EMBL/GenBank/DDBJ databases">
        <authorList>
            <person name="Jo J.-H."/>
            <person name="Im W.-T."/>
        </authorList>
    </citation>
    <scope>NUCLEOTIDE SEQUENCE</scope>
    <source>
        <strain evidence="2">XY25</strain>
    </source>
</reference>
<gene>
    <name evidence="2" type="ORF">LZ012_07925</name>
</gene>
<protein>
    <submittedName>
        <fullName evidence="2">Uncharacterized protein</fullName>
    </submittedName>
</protein>
<feature type="signal peptide" evidence="1">
    <location>
        <begin position="1"/>
        <end position="25"/>
    </location>
</feature>
<evidence type="ECO:0000256" key="1">
    <source>
        <dbReference type="SAM" id="SignalP"/>
    </source>
</evidence>
<sequence>MKLFARIGLASLGVSVLSISLAGVAEEAAKPGSAARTILAEDEKLQAFEIRQMPGEVNTAVTSGTRVIRALKGGTLLRTYADGRTEQSNWQTGDVQIQGPGPQYTVKNVGDSEVVLYVVRLK</sequence>
<dbReference type="RefSeq" id="WP_275709348.1">
    <property type="nucleotide sequence ID" value="NZ_JAKLTN010000001.1"/>
</dbReference>
<keyword evidence="1" id="KW-0732">Signal</keyword>
<dbReference type="EMBL" id="JAKLTN010000001">
    <property type="protein sequence ID" value="MCG2576920.1"/>
    <property type="molecule type" value="Genomic_DNA"/>
</dbReference>
<dbReference type="Proteomes" id="UP001165384">
    <property type="component" value="Unassembled WGS sequence"/>
</dbReference>
<feature type="chain" id="PRO_5045404875" evidence="1">
    <location>
        <begin position="26"/>
        <end position="122"/>
    </location>
</feature>
<dbReference type="InterPro" id="IPR014710">
    <property type="entry name" value="RmlC-like_jellyroll"/>
</dbReference>
<evidence type="ECO:0000313" key="2">
    <source>
        <dbReference type="EMBL" id="MCG2576920.1"/>
    </source>
</evidence>
<proteinExistence type="predicted"/>
<evidence type="ECO:0000313" key="3">
    <source>
        <dbReference type="Proteomes" id="UP001165384"/>
    </source>
</evidence>
<organism evidence="2 3">
    <name type="scientific">Dechloromonas hankyongensis</name>
    <dbReference type="NCBI Taxonomy" id="2908002"/>
    <lineage>
        <taxon>Bacteria</taxon>
        <taxon>Pseudomonadati</taxon>
        <taxon>Pseudomonadota</taxon>
        <taxon>Betaproteobacteria</taxon>
        <taxon>Rhodocyclales</taxon>
        <taxon>Azonexaceae</taxon>
        <taxon>Dechloromonas</taxon>
    </lineage>
</organism>
<dbReference type="Gene3D" id="2.60.120.10">
    <property type="entry name" value="Jelly Rolls"/>
    <property type="match status" value="1"/>
</dbReference>
<comment type="caution">
    <text evidence="2">The sequence shown here is derived from an EMBL/GenBank/DDBJ whole genome shotgun (WGS) entry which is preliminary data.</text>
</comment>